<dbReference type="AlphaFoldDB" id="B6T8E8"/>
<dbReference type="EMBL" id="EU961263">
    <property type="protein sequence ID" value="ACG33381.1"/>
    <property type="molecule type" value="mRNA"/>
</dbReference>
<evidence type="ECO:0000313" key="1">
    <source>
        <dbReference type="EMBL" id="ACG33381.1"/>
    </source>
</evidence>
<sequence>MAAQPALKASFRGELNAVSFLDSSRGPFGQHKGPCFVAEGPAERKQLRLKLLERNAEGTIHEASVLQHVRR</sequence>
<name>B6T8E8_MAIZE</name>
<organism evidence="1">
    <name type="scientific">Zea mays</name>
    <name type="common">Maize</name>
    <dbReference type="NCBI Taxonomy" id="4577"/>
    <lineage>
        <taxon>Eukaryota</taxon>
        <taxon>Viridiplantae</taxon>
        <taxon>Streptophyta</taxon>
        <taxon>Embryophyta</taxon>
        <taxon>Tracheophyta</taxon>
        <taxon>Spermatophyta</taxon>
        <taxon>Magnoliopsida</taxon>
        <taxon>Liliopsida</taxon>
        <taxon>Poales</taxon>
        <taxon>Poaceae</taxon>
        <taxon>PACMAD clade</taxon>
        <taxon>Panicoideae</taxon>
        <taxon>Andropogonodae</taxon>
        <taxon>Andropogoneae</taxon>
        <taxon>Tripsacinae</taxon>
        <taxon>Zea</taxon>
    </lineage>
</organism>
<accession>B6T8E8</accession>
<protein>
    <submittedName>
        <fullName evidence="1">Uncharacterized protein</fullName>
    </submittedName>
</protein>
<proteinExistence type="evidence at transcript level"/>
<reference evidence="1" key="1">
    <citation type="journal article" date="2009" name="Plant Mol. Biol.">
        <title>Insights into corn genes derived from large-scale cDNA sequencing.</title>
        <authorList>
            <person name="Alexandrov N.N."/>
            <person name="Brover V.V."/>
            <person name="Freidin S."/>
            <person name="Troukhan M.E."/>
            <person name="Tatarinova T.V."/>
            <person name="Zhang H."/>
            <person name="Swaller T.J."/>
            <person name="Lu Y.P."/>
            <person name="Bouck J."/>
            <person name="Flavell R.B."/>
            <person name="Feldmann K.A."/>
        </authorList>
    </citation>
    <scope>NUCLEOTIDE SEQUENCE</scope>
</reference>